<evidence type="ECO:0000256" key="7">
    <source>
        <dbReference type="ARBA" id="ARBA00022984"/>
    </source>
</evidence>
<evidence type="ECO:0000256" key="8">
    <source>
        <dbReference type="ARBA" id="ARBA00022989"/>
    </source>
</evidence>
<dbReference type="Proteomes" id="UP000184082">
    <property type="component" value="Unassembled WGS sequence"/>
</dbReference>
<dbReference type="PANTHER" id="PTHR30627">
    <property type="entry name" value="PEPTIDOGLYCAN D,D-TRANSPEPTIDASE"/>
    <property type="match status" value="1"/>
</dbReference>
<dbReference type="GO" id="GO:0008658">
    <property type="term" value="F:penicillin binding"/>
    <property type="evidence" value="ECO:0007669"/>
    <property type="project" value="InterPro"/>
</dbReference>
<dbReference type="RefSeq" id="WP_072965672.1">
    <property type="nucleotide sequence ID" value="NZ_FRAJ01000003.1"/>
</dbReference>
<protein>
    <submittedName>
        <fullName evidence="14">Penicillin-binding protein 2</fullName>
    </submittedName>
</protein>
<evidence type="ECO:0000256" key="2">
    <source>
        <dbReference type="ARBA" id="ARBA00004236"/>
    </source>
</evidence>
<sequence length="944" mass="107512">MLKKLNDRNNQIIVSFIVIFVIFILRLAVLTVVDGEKYREISENRRKKNIPVIAKRGEIFDRNGELLAGNKSSFTVQMLRSDLPNKNLNEIAIKIIDILDNFNEKHIEFPIIIENGKYYYSFDREIEQWLKSKGKEYENLKDAKAVFNKIVAENIPIKNLDVYKAQEILAYMGITPPISVKLMKFLPEIEKDNFLKSYGLDEKISAREAFKKIREKFKISTKYTDEEARKILIIRHALKEQGYKKYKPLKIASGISEKTAIYIEELGMELPGISVVIEPIRYYPNKELAAHVIGYLGKISRESEIEKYVKKNGYLKSDIIGKTGIEGKYELELKGKNGCKSVEVDAYGRTVKEYEYVNKPISGKDIYLTIDANLQRTAQESLKKALEAIQRGGVFKSKWGDYRYSEAFKNAKSGAVVAVNVKTGEVLALANYPSYDPNLFATGISSEDWARLQPENKRDPIAPRPLYNIATLTAVQPGSTFKMITGLAGLEKGLDPNRKFYDVGYLKRGNKTFGSWKWNLYRTSHGYVDLYKALEESVNTYFFNLSNGQINARDSKDNKPLGIDINIGDILEYAKKFGLGEKTGIEIGEVSYGVPTPNKKALTIKTLLKRKLKSIAKDYFTEEVLSSKEKLNEVIDKIVSWADENPKRYEIANRMKKIGVKEEKINELTDLVKYSYYNQMKFREGDGFNLAIGQGAHAYTPIQMARYISAIANGGYLNKLTLVKKIGNEEINNNKKVKIKLVNDENLKHIMKGMLQVTQGDKGTARKVFKKFPVLVGAKTGTAEKSGKIPPKDEVEYLKKHLKYISKNLSLDMVEKESKKIYESRKKELEKLQKEGKTDEVVNKLTKGYIDEGNIMREAIKKLSNYKITNEMIDRFKENYDNFSWFVSFAPYEDPQIAVVVLLVQGGHGGYGAPIAREVIAEYLGLNKEVSDNISSNEQKTESE</sequence>
<keyword evidence="8 11" id="KW-1133">Transmembrane helix</keyword>
<comment type="similarity">
    <text evidence="3">Belongs to the transpeptidase family.</text>
</comment>
<dbReference type="GO" id="GO:0009252">
    <property type="term" value="P:peptidoglycan biosynthetic process"/>
    <property type="evidence" value="ECO:0007669"/>
    <property type="project" value="UniProtKB-KW"/>
</dbReference>
<dbReference type="InterPro" id="IPR005311">
    <property type="entry name" value="PBP_dimer"/>
</dbReference>
<evidence type="ECO:0000256" key="3">
    <source>
        <dbReference type="ARBA" id="ARBA00007171"/>
    </source>
</evidence>
<evidence type="ECO:0000256" key="9">
    <source>
        <dbReference type="ARBA" id="ARBA00023136"/>
    </source>
</evidence>
<dbReference type="Gene3D" id="3.40.710.10">
    <property type="entry name" value="DD-peptidase/beta-lactamase superfamily"/>
    <property type="match status" value="2"/>
</dbReference>
<dbReference type="AlphaFoldDB" id="A0A1M6LWF5"/>
<gene>
    <name evidence="14" type="ORF">SAMN02745883_00373</name>
</gene>
<dbReference type="GO" id="GO:0071555">
    <property type="term" value="P:cell wall organization"/>
    <property type="evidence" value="ECO:0007669"/>
    <property type="project" value="UniProtKB-KW"/>
</dbReference>
<dbReference type="InterPro" id="IPR001460">
    <property type="entry name" value="PCN-bd_Tpept"/>
</dbReference>
<evidence type="ECO:0000256" key="5">
    <source>
        <dbReference type="ARBA" id="ARBA00022692"/>
    </source>
</evidence>
<dbReference type="InterPro" id="IPR036138">
    <property type="entry name" value="PBP_dimer_sf"/>
</dbReference>
<dbReference type="GO" id="GO:0008360">
    <property type="term" value="P:regulation of cell shape"/>
    <property type="evidence" value="ECO:0007669"/>
    <property type="project" value="UniProtKB-KW"/>
</dbReference>
<evidence type="ECO:0000259" key="12">
    <source>
        <dbReference type="Pfam" id="PF00905"/>
    </source>
</evidence>
<evidence type="ECO:0000313" key="15">
    <source>
        <dbReference type="Proteomes" id="UP000184082"/>
    </source>
</evidence>
<dbReference type="PANTHER" id="PTHR30627:SF2">
    <property type="entry name" value="PEPTIDOGLYCAN D,D-TRANSPEPTIDASE MRDA"/>
    <property type="match status" value="1"/>
</dbReference>
<evidence type="ECO:0000256" key="11">
    <source>
        <dbReference type="SAM" id="Phobius"/>
    </source>
</evidence>
<evidence type="ECO:0000256" key="6">
    <source>
        <dbReference type="ARBA" id="ARBA00022960"/>
    </source>
</evidence>
<dbReference type="GO" id="GO:0005886">
    <property type="term" value="C:plasma membrane"/>
    <property type="evidence" value="ECO:0007669"/>
    <property type="project" value="UniProtKB-SubCell"/>
</dbReference>
<organism evidence="14 15">
    <name type="scientific">Caminicella sporogenes DSM 14501</name>
    <dbReference type="NCBI Taxonomy" id="1121266"/>
    <lineage>
        <taxon>Bacteria</taxon>
        <taxon>Bacillati</taxon>
        <taxon>Bacillota</taxon>
        <taxon>Clostridia</taxon>
        <taxon>Peptostreptococcales</taxon>
        <taxon>Caminicellaceae</taxon>
        <taxon>Caminicella</taxon>
    </lineage>
</organism>
<evidence type="ECO:0000256" key="10">
    <source>
        <dbReference type="ARBA" id="ARBA00023316"/>
    </source>
</evidence>
<keyword evidence="7" id="KW-0573">Peptidoglycan synthesis</keyword>
<keyword evidence="5 11" id="KW-0812">Transmembrane</keyword>
<dbReference type="EMBL" id="FRAJ01000003">
    <property type="protein sequence ID" value="SHJ75506.1"/>
    <property type="molecule type" value="Genomic_DNA"/>
</dbReference>
<dbReference type="InterPro" id="IPR050515">
    <property type="entry name" value="Beta-lactam/transpept"/>
</dbReference>
<evidence type="ECO:0000259" key="13">
    <source>
        <dbReference type="Pfam" id="PF03717"/>
    </source>
</evidence>
<evidence type="ECO:0000256" key="4">
    <source>
        <dbReference type="ARBA" id="ARBA00022475"/>
    </source>
</evidence>
<dbReference type="SUPFAM" id="SSF56519">
    <property type="entry name" value="Penicillin binding protein dimerisation domain"/>
    <property type="match status" value="1"/>
</dbReference>
<keyword evidence="9 11" id="KW-0472">Membrane</keyword>
<keyword evidence="10" id="KW-0961">Cell wall biogenesis/degradation</keyword>
<feature type="transmembrane region" description="Helical" evidence="11">
    <location>
        <begin position="12"/>
        <end position="33"/>
    </location>
</feature>
<dbReference type="GO" id="GO:0071972">
    <property type="term" value="F:peptidoglycan L,D-transpeptidase activity"/>
    <property type="evidence" value="ECO:0007669"/>
    <property type="project" value="TreeGrafter"/>
</dbReference>
<dbReference type="STRING" id="1121266.SAMN02745883_00373"/>
<evidence type="ECO:0000313" key="14">
    <source>
        <dbReference type="EMBL" id="SHJ75506.1"/>
    </source>
</evidence>
<name>A0A1M6LWF5_9FIRM</name>
<keyword evidence="15" id="KW-1185">Reference proteome</keyword>
<dbReference type="Pfam" id="PF03717">
    <property type="entry name" value="PBP_dimer"/>
    <property type="match status" value="1"/>
</dbReference>
<dbReference type="SUPFAM" id="SSF56601">
    <property type="entry name" value="beta-lactamase/transpeptidase-like"/>
    <property type="match status" value="2"/>
</dbReference>
<keyword evidence="6" id="KW-0133">Cell shape</keyword>
<dbReference type="InterPro" id="IPR012338">
    <property type="entry name" value="Beta-lactam/transpept-like"/>
</dbReference>
<feature type="domain" description="Penicillin-binding protein dimerisation" evidence="13">
    <location>
        <begin position="53"/>
        <end position="353"/>
    </location>
</feature>
<reference evidence="14 15" key="1">
    <citation type="submission" date="2016-11" db="EMBL/GenBank/DDBJ databases">
        <authorList>
            <person name="Jaros S."/>
            <person name="Januszkiewicz K."/>
            <person name="Wedrychowicz H."/>
        </authorList>
    </citation>
    <scope>NUCLEOTIDE SEQUENCE [LARGE SCALE GENOMIC DNA]</scope>
    <source>
        <strain evidence="14 15">DSM 14501</strain>
    </source>
</reference>
<proteinExistence type="inferred from homology"/>
<keyword evidence="4" id="KW-1003">Cell membrane</keyword>
<accession>A0A1M6LWF5</accession>
<dbReference type="Pfam" id="PF00905">
    <property type="entry name" value="Transpeptidase"/>
    <property type="match status" value="1"/>
</dbReference>
<feature type="domain" description="Penicillin-binding protein transpeptidase" evidence="12">
    <location>
        <begin position="414"/>
        <end position="789"/>
    </location>
</feature>
<comment type="subcellular location">
    <subcellularLocation>
        <location evidence="2">Cell membrane</location>
    </subcellularLocation>
    <subcellularLocation>
        <location evidence="1">Membrane</location>
        <topology evidence="1">Single-pass membrane protein</topology>
    </subcellularLocation>
</comment>
<evidence type="ECO:0000256" key="1">
    <source>
        <dbReference type="ARBA" id="ARBA00004167"/>
    </source>
</evidence>
<dbReference type="Gene3D" id="3.90.1310.10">
    <property type="entry name" value="Penicillin-binding protein 2a (Domain 2)"/>
    <property type="match status" value="2"/>
</dbReference>